<feature type="transmembrane region" description="Helical" evidence="9">
    <location>
        <begin position="239"/>
        <end position="261"/>
    </location>
</feature>
<dbReference type="PANTHER" id="PTHR43163:SF6">
    <property type="entry name" value="DIPEPTIDE TRANSPORT SYSTEM PERMEASE PROTEIN DPPB-RELATED"/>
    <property type="match status" value="1"/>
</dbReference>
<keyword evidence="2 9" id="KW-0813">Transport</keyword>
<organism evidence="11 12">
    <name type="scientific">Klebsiella indica</name>
    <dbReference type="NCBI Taxonomy" id="2582917"/>
    <lineage>
        <taxon>Bacteria</taxon>
        <taxon>Pseudomonadati</taxon>
        <taxon>Pseudomonadota</taxon>
        <taxon>Gammaproteobacteria</taxon>
        <taxon>Enterobacterales</taxon>
        <taxon>Enterobacteriaceae</taxon>
        <taxon>Klebsiella/Raoultella group</taxon>
        <taxon>Klebsiella</taxon>
    </lineage>
</organism>
<feature type="transmembrane region" description="Helical" evidence="9">
    <location>
        <begin position="95"/>
        <end position="120"/>
    </location>
</feature>
<keyword evidence="12" id="KW-1185">Reference proteome</keyword>
<feature type="transmembrane region" description="Helical" evidence="9">
    <location>
        <begin position="12"/>
        <end position="30"/>
    </location>
</feature>
<feature type="transmembrane region" description="Helical" evidence="9">
    <location>
        <begin position="177"/>
        <end position="197"/>
    </location>
</feature>
<dbReference type="CDD" id="cd06261">
    <property type="entry name" value="TM_PBP2"/>
    <property type="match status" value="1"/>
</dbReference>
<evidence type="ECO:0000256" key="8">
    <source>
        <dbReference type="ARBA" id="ARBA00024202"/>
    </source>
</evidence>
<dbReference type="Pfam" id="PF00528">
    <property type="entry name" value="BPD_transp_1"/>
    <property type="match status" value="1"/>
</dbReference>
<evidence type="ECO:0000259" key="10">
    <source>
        <dbReference type="PROSITE" id="PS50928"/>
    </source>
</evidence>
<evidence type="ECO:0000256" key="6">
    <source>
        <dbReference type="ARBA" id="ARBA00022989"/>
    </source>
</evidence>
<evidence type="ECO:0000256" key="4">
    <source>
        <dbReference type="ARBA" id="ARBA00022519"/>
    </source>
</evidence>
<proteinExistence type="inferred from homology"/>
<keyword evidence="4" id="KW-0997">Cell inner membrane</keyword>
<dbReference type="PANTHER" id="PTHR43163">
    <property type="entry name" value="DIPEPTIDE TRANSPORT SYSTEM PERMEASE PROTEIN DPPB-RELATED"/>
    <property type="match status" value="1"/>
</dbReference>
<dbReference type="InterPro" id="IPR045621">
    <property type="entry name" value="BPD_transp_1_N"/>
</dbReference>
<keyword evidence="3" id="KW-1003">Cell membrane</keyword>
<dbReference type="GO" id="GO:0005886">
    <property type="term" value="C:plasma membrane"/>
    <property type="evidence" value="ECO:0007669"/>
    <property type="project" value="UniProtKB-SubCell"/>
</dbReference>
<evidence type="ECO:0000256" key="2">
    <source>
        <dbReference type="ARBA" id="ARBA00022448"/>
    </source>
</evidence>
<comment type="caution">
    <text evidence="11">The sequence shown here is derived from an EMBL/GenBank/DDBJ whole genome shotgun (WGS) entry which is preliminary data.</text>
</comment>
<dbReference type="GO" id="GO:0071916">
    <property type="term" value="F:dipeptide transmembrane transporter activity"/>
    <property type="evidence" value="ECO:0007669"/>
    <property type="project" value="TreeGrafter"/>
</dbReference>
<dbReference type="Gene3D" id="1.10.3720.10">
    <property type="entry name" value="MetI-like"/>
    <property type="match status" value="1"/>
</dbReference>
<feature type="domain" description="ABC transmembrane type-1" evidence="10">
    <location>
        <begin position="95"/>
        <end position="304"/>
    </location>
</feature>
<comment type="similarity">
    <text evidence="8">Belongs to the binding-protein-dependent transport system permease family. OppBC subfamily.</text>
</comment>
<dbReference type="InterPro" id="IPR035906">
    <property type="entry name" value="MetI-like_sf"/>
</dbReference>
<feature type="transmembrane region" description="Helical" evidence="9">
    <location>
        <begin position="132"/>
        <end position="157"/>
    </location>
</feature>
<gene>
    <name evidence="11" type="ORF">FE839_19765</name>
</gene>
<comment type="subcellular location">
    <subcellularLocation>
        <location evidence="1">Cell inner membrane</location>
        <topology evidence="1">Multi-pass membrane protein</topology>
    </subcellularLocation>
    <subcellularLocation>
        <location evidence="9">Cell membrane</location>
        <topology evidence="9">Multi-pass membrane protein</topology>
    </subcellularLocation>
</comment>
<dbReference type="InterPro" id="IPR000515">
    <property type="entry name" value="MetI-like"/>
</dbReference>
<keyword evidence="7 9" id="KW-0472">Membrane</keyword>
<protein>
    <submittedName>
        <fullName evidence="11">ABC transporter permease</fullName>
    </submittedName>
</protein>
<dbReference type="Proteomes" id="UP000307430">
    <property type="component" value="Unassembled WGS sequence"/>
</dbReference>
<dbReference type="SUPFAM" id="SSF161098">
    <property type="entry name" value="MetI-like"/>
    <property type="match status" value="1"/>
</dbReference>
<keyword evidence="5 9" id="KW-0812">Transmembrane</keyword>
<evidence type="ECO:0000256" key="9">
    <source>
        <dbReference type="RuleBase" id="RU363032"/>
    </source>
</evidence>
<sequence>MLQFLLTRIMTAIPTLLLVTVMVFLLTRMVPGDPALLMLGDMATEASLADLRHSMGLDQGMVQQFIIWFGNVLQGNFGHSIQSGQDVLPLILQRFGVTLSVVLAAIAIASLLAVPAGMLAAWKQNSSLDTGLVMFSTFLLSIPSFWMGLLILLLFGLHLGWLPVVGYVALSDNLKAGVLYLLMPVMTLVLVEIGALVRMMRASTLEVLRLDYVSHARAKGLRERTVLARHVFPNAFGPTWTLIGLTLGNLLSGVAVTETVFSLPGLGRLLVDAIYARDYPVIQGCMLFIATLYVLTNLLIDALYPLFNPRVSA</sequence>
<evidence type="ECO:0000256" key="5">
    <source>
        <dbReference type="ARBA" id="ARBA00022692"/>
    </source>
</evidence>
<evidence type="ECO:0000313" key="11">
    <source>
        <dbReference type="EMBL" id="TLV10626.1"/>
    </source>
</evidence>
<evidence type="ECO:0000256" key="7">
    <source>
        <dbReference type="ARBA" id="ARBA00023136"/>
    </source>
</evidence>
<evidence type="ECO:0000313" key="12">
    <source>
        <dbReference type="Proteomes" id="UP000307430"/>
    </source>
</evidence>
<dbReference type="RefSeq" id="WP_138362481.1">
    <property type="nucleotide sequence ID" value="NZ_JBCIVH010000003.1"/>
</dbReference>
<evidence type="ECO:0000256" key="3">
    <source>
        <dbReference type="ARBA" id="ARBA00022475"/>
    </source>
</evidence>
<keyword evidence="6 9" id="KW-1133">Transmembrane helix</keyword>
<evidence type="ECO:0000256" key="1">
    <source>
        <dbReference type="ARBA" id="ARBA00004429"/>
    </source>
</evidence>
<feature type="transmembrane region" description="Helical" evidence="9">
    <location>
        <begin position="281"/>
        <end position="300"/>
    </location>
</feature>
<dbReference type="AlphaFoldDB" id="A0A5R9LDN6"/>
<dbReference type="PROSITE" id="PS50928">
    <property type="entry name" value="ABC_TM1"/>
    <property type="match status" value="1"/>
</dbReference>
<dbReference type="Pfam" id="PF19300">
    <property type="entry name" value="BPD_transp_1_N"/>
    <property type="match status" value="1"/>
</dbReference>
<name>A0A5R9LDN6_9ENTR</name>
<reference evidence="11 12" key="1">
    <citation type="submission" date="2019-05" db="EMBL/GenBank/DDBJ databases">
        <title>Genome sequence of Klebsiella sp strain TOUT106.</title>
        <authorList>
            <person name="Rahi P."/>
            <person name="Chaudhari D."/>
        </authorList>
    </citation>
    <scope>NUCLEOTIDE SEQUENCE [LARGE SCALE GENOMIC DNA]</scope>
    <source>
        <strain evidence="11 12">TOUT106</strain>
    </source>
</reference>
<dbReference type="EMBL" id="VCHQ01000027">
    <property type="protein sequence ID" value="TLV10626.1"/>
    <property type="molecule type" value="Genomic_DNA"/>
</dbReference>
<accession>A0A5R9LDN6</accession>